<keyword evidence="7" id="KW-0965">Cell junction</keyword>
<comment type="subcellular location">
    <subcellularLocation>
        <location evidence="1">Cell junction</location>
        <location evidence="1">Gap junction</location>
    </subcellularLocation>
    <subcellularLocation>
        <location evidence="2 12">Cell membrane</location>
        <topology evidence="2 12">Multi-pass membrane protein</topology>
    </subcellularLocation>
</comment>
<keyword evidence="8 12" id="KW-1133">Transmembrane helix</keyword>
<evidence type="ECO:0000256" key="7">
    <source>
        <dbReference type="ARBA" id="ARBA00022949"/>
    </source>
</evidence>
<evidence type="ECO:0000313" key="13">
    <source>
        <dbReference type="Proteomes" id="UP000887578"/>
    </source>
</evidence>
<keyword evidence="6" id="KW-0303">Gap junction</keyword>
<comment type="function">
    <text evidence="12">Structural component of the gap junctions.</text>
</comment>
<dbReference type="PROSITE" id="PS51013">
    <property type="entry name" value="PANNEXIN"/>
    <property type="match status" value="1"/>
</dbReference>
<evidence type="ECO:0000256" key="3">
    <source>
        <dbReference type="ARBA" id="ARBA00022448"/>
    </source>
</evidence>
<evidence type="ECO:0000256" key="9">
    <source>
        <dbReference type="ARBA" id="ARBA00023065"/>
    </source>
</evidence>
<feature type="transmembrane region" description="Helical" evidence="12">
    <location>
        <begin position="32"/>
        <end position="61"/>
    </location>
</feature>
<reference evidence="14" key="1">
    <citation type="submission" date="2022-11" db="UniProtKB">
        <authorList>
            <consortium name="WormBaseParasite"/>
        </authorList>
    </citation>
    <scope>IDENTIFICATION</scope>
</reference>
<comment type="similarity">
    <text evidence="12">Belongs to the pannexin family.</text>
</comment>
<dbReference type="Proteomes" id="UP000887578">
    <property type="component" value="Unplaced"/>
</dbReference>
<dbReference type="WBParaSite" id="PDA_v2.g13467.t1">
    <property type="protein sequence ID" value="PDA_v2.g13467.t1"/>
    <property type="gene ID" value="PDA_v2.g13467"/>
</dbReference>
<keyword evidence="3 12" id="KW-0813">Transport</keyword>
<evidence type="ECO:0000313" key="14">
    <source>
        <dbReference type="WBParaSite" id="PDA_v2.g13467.t1"/>
    </source>
</evidence>
<evidence type="ECO:0000256" key="11">
    <source>
        <dbReference type="ARBA" id="ARBA00023303"/>
    </source>
</evidence>
<evidence type="ECO:0000256" key="4">
    <source>
        <dbReference type="ARBA" id="ARBA00022475"/>
    </source>
</evidence>
<evidence type="ECO:0000256" key="1">
    <source>
        <dbReference type="ARBA" id="ARBA00004610"/>
    </source>
</evidence>
<evidence type="ECO:0000256" key="2">
    <source>
        <dbReference type="ARBA" id="ARBA00004651"/>
    </source>
</evidence>
<evidence type="ECO:0000256" key="12">
    <source>
        <dbReference type="RuleBase" id="RU010713"/>
    </source>
</evidence>
<keyword evidence="5 12" id="KW-0812">Transmembrane</keyword>
<keyword evidence="11 12" id="KW-0407">Ion channel</keyword>
<keyword evidence="10 12" id="KW-0472">Membrane</keyword>
<dbReference type="AlphaFoldDB" id="A0A914P7R5"/>
<dbReference type="PANTHER" id="PTHR11893">
    <property type="entry name" value="INNEXIN"/>
    <property type="match status" value="1"/>
</dbReference>
<gene>
    <name evidence="12" type="primary">inx</name>
</gene>
<dbReference type="GO" id="GO:0005886">
    <property type="term" value="C:plasma membrane"/>
    <property type="evidence" value="ECO:0007669"/>
    <property type="project" value="UniProtKB-SubCell"/>
</dbReference>
<keyword evidence="4" id="KW-1003">Cell membrane</keyword>
<sequence>MCDFNIRTLANQNNKTVQCVLMMNMINEKIFLFFYLWLCFVATVTFINLCYHFAIFFIPFYQTQYVFLNSSKKNKNLEFDEFSQQFLKSDGILLVKFIRQNAGGRITSEIINDVFEKYLALPKLEKELLSPSKHKITYKSNGEILPNPEIVHFEETPKRKYLQDLPLLSASAYV</sequence>
<keyword evidence="9 12" id="KW-0406">Ion transport</keyword>
<organism evidence="13 14">
    <name type="scientific">Panagrolaimus davidi</name>
    <dbReference type="NCBI Taxonomy" id="227884"/>
    <lineage>
        <taxon>Eukaryota</taxon>
        <taxon>Metazoa</taxon>
        <taxon>Ecdysozoa</taxon>
        <taxon>Nematoda</taxon>
        <taxon>Chromadorea</taxon>
        <taxon>Rhabditida</taxon>
        <taxon>Tylenchina</taxon>
        <taxon>Panagrolaimomorpha</taxon>
        <taxon>Panagrolaimoidea</taxon>
        <taxon>Panagrolaimidae</taxon>
        <taxon>Panagrolaimus</taxon>
    </lineage>
</organism>
<protein>
    <recommendedName>
        <fullName evidence="12">Innexin</fullName>
    </recommendedName>
</protein>
<dbReference type="GO" id="GO:0034220">
    <property type="term" value="P:monoatomic ion transmembrane transport"/>
    <property type="evidence" value="ECO:0007669"/>
    <property type="project" value="UniProtKB-KW"/>
</dbReference>
<evidence type="ECO:0000256" key="10">
    <source>
        <dbReference type="ARBA" id="ARBA00023136"/>
    </source>
</evidence>
<evidence type="ECO:0000256" key="5">
    <source>
        <dbReference type="ARBA" id="ARBA00022692"/>
    </source>
</evidence>
<dbReference type="Pfam" id="PF00876">
    <property type="entry name" value="Innexin"/>
    <property type="match status" value="1"/>
</dbReference>
<dbReference type="GO" id="GO:0005243">
    <property type="term" value="F:gap junction channel activity"/>
    <property type="evidence" value="ECO:0007669"/>
    <property type="project" value="TreeGrafter"/>
</dbReference>
<dbReference type="InterPro" id="IPR000990">
    <property type="entry name" value="Innexin"/>
</dbReference>
<evidence type="ECO:0000256" key="8">
    <source>
        <dbReference type="ARBA" id="ARBA00022989"/>
    </source>
</evidence>
<evidence type="ECO:0000256" key="6">
    <source>
        <dbReference type="ARBA" id="ARBA00022868"/>
    </source>
</evidence>
<name>A0A914P7R5_9BILA</name>
<dbReference type="PANTHER" id="PTHR11893:SF36">
    <property type="entry name" value="INNEXIN-5"/>
    <property type="match status" value="1"/>
</dbReference>
<proteinExistence type="inferred from homology"/>
<keyword evidence="13" id="KW-1185">Reference proteome</keyword>
<accession>A0A914P7R5</accession>
<dbReference type="GO" id="GO:0005921">
    <property type="term" value="C:gap junction"/>
    <property type="evidence" value="ECO:0007669"/>
    <property type="project" value="UniProtKB-SubCell"/>
</dbReference>
<comment type="caution">
    <text evidence="12">Lacks conserved residue(s) required for the propagation of feature annotation.</text>
</comment>